<reference evidence="2" key="1">
    <citation type="journal article" date="2019" name="Int. J. Syst. Evol. Microbiol.">
        <title>The Global Catalogue of Microorganisms (GCM) 10K type strain sequencing project: providing services to taxonomists for standard genome sequencing and annotation.</title>
        <authorList>
            <consortium name="The Broad Institute Genomics Platform"/>
            <consortium name="The Broad Institute Genome Sequencing Center for Infectious Disease"/>
            <person name="Wu L."/>
            <person name="Ma J."/>
        </authorList>
    </citation>
    <scope>NUCLEOTIDE SEQUENCE [LARGE SCALE GENOMIC DNA]</scope>
    <source>
        <strain evidence="2">JCM 31890</strain>
    </source>
</reference>
<evidence type="ECO:0000313" key="1">
    <source>
        <dbReference type="EMBL" id="GAA4420167.1"/>
    </source>
</evidence>
<evidence type="ECO:0000313" key="2">
    <source>
        <dbReference type="Proteomes" id="UP001501788"/>
    </source>
</evidence>
<dbReference type="SUPFAM" id="SSF51182">
    <property type="entry name" value="RmlC-like cupins"/>
    <property type="match status" value="1"/>
</dbReference>
<sequence>MPSSARQAEPPAHAAGGSMPAADAAAAALPQAGGLQWFDLRTVPATPWKNGGGSTRELVCWPPGAGTDAFGWRVSVARIATPGPFSQFAGVDRQIMLLDGDGVTLHSEDAALQHRLQQRWQPWGFAGEQALDCRLIGGPSTDFNLMLRRGHWQGAMRVLHEACTVGAAGAGLCLVLQGQWAVLGGDRARVLHAGQGLWWPAPPGARVLQPLHPLSPEMAAAQPFAPDARPALVWVDVQPVRS</sequence>
<dbReference type="InterPro" id="IPR014710">
    <property type="entry name" value="RmlC-like_jellyroll"/>
</dbReference>
<dbReference type="Pfam" id="PF05962">
    <property type="entry name" value="HutD"/>
    <property type="match status" value="1"/>
</dbReference>
<comment type="caution">
    <text evidence="1">The sequence shown here is derived from an EMBL/GenBank/DDBJ whole genome shotgun (WGS) entry which is preliminary data.</text>
</comment>
<evidence type="ECO:0008006" key="3">
    <source>
        <dbReference type="Google" id="ProtNLM"/>
    </source>
</evidence>
<dbReference type="PANTHER" id="PTHR37943:SF1">
    <property type="entry name" value="PROTEIN VES"/>
    <property type="match status" value="1"/>
</dbReference>
<dbReference type="PANTHER" id="PTHR37943">
    <property type="entry name" value="PROTEIN VES"/>
    <property type="match status" value="1"/>
</dbReference>
<proteinExistence type="predicted"/>
<dbReference type="CDD" id="cd20293">
    <property type="entry name" value="cupin_HutD_N"/>
    <property type="match status" value="1"/>
</dbReference>
<accession>A0ABP8L0H8</accession>
<dbReference type="EMBL" id="BAABEX010000007">
    <property type="protein sequence ID" value="GAA4420167.1"/>
    <property type="molecule type" value="Genomic_DNA"/>
</dbReference>
<name>A0ABP8L0H8_9BURK</name>
<keyword evidence="2" id="KW-1185">Reference proteome</keyword>
<dbReference type="InterPro" id="IPR011051">
    <property type="entry name" value="RmlC_Cupin_sf"/>
</dbReference>
<dbReference type="Proteomes" id="UP001501788">
    <property type="component" value="Unassembled WGS sequence"/>
</dbReference>
<organism evidence="1 2">
    <name type="scientific">Acidovorax lacteus</name>
    <dbReference type="NCBI Taxonomy" id="1924988"/>
    <lineage>
        <taxon>Bacteria</taxon>
        <taxon>Pseudomonadati</taxon>
        <taxon>Pseudomonadota</taxon>
        <taxon>Betaproteobacteria</taxon>
        <taxon>Burkholderiales</taxon>
        <taxon>Comamonadaceae</taxon>
        <taxon>Acidovorax</taxon>
    </lineage>
</organism>
<gene>
    <name evidence="1" type="ORF">GCM10023090_07350</name>
</gene>
<dbReference type="Gene3D" id="2.60.120.10">
    <property type="entry name" value="Jelly Rolls"/>
    <property type="match status" value="1"/>
</dbReference>
<dbReference type="InterPro" id="IPR010282">
    <property type="entry name" value="Uncharacterised_HutD/Ves"/>
</dbReference>
<protein>
    <recommendedName>
        <fullName evidence="3">HutD family protein</fullName>
    </recommendedName>
</protein>